<gene>
    <name evidence="4" type="ORF">MNBD_ACTINO02-1716</name>
</gene>
<dbReference type="EMBL" id="UOEK01000020">
    <property type="protein sequence ID" value="VAV91937.1"/>
    <property type="molecule type" value="Genomic_DNA"/>
</dbReference>
<dbReference type="Gene3D" id="3.40.50.720">
    <property type="entry name" value="NAD(P)-binding Rossmann-like Domain"/>
    <property type="match status" value="1"/>
</dbReference>
<dbReference type="PRINTS" id="PR00081">
    <property type="entry name" value="GDHRDH"/>
</dbReference>
<evidence type="ECO:0000256" key="2">
    <source>
        <dbReference type="ARBA" id="ARBA00022857"/>
    </source>
</evidence>
<proteinExistence type="inferred from homology"/>
<dbReference type="CDD" id="cd05233">
    <property type="entry name" value="SDR_c"/>
    <property type="match status" value="1"/>
</dbReference>
<dbReference type="PANTHER" id="PTHR43391">
    <property type="entry name" value="RETINOL DEHYDROGENASE-RELATED"/>
    <property type="match status" value="1"/>
</dbReference>
<evidence type="ECO:0000256" key="3">
    <source>
        <dbReference type="ARBA" id="ARBA00023002"/>
    </source>
</evidence>
<dbReference type="GO" id="GO:0016491">
    <property type="term" value="F:oxidoreductase activity"/>
    <property type="evidence" value="ECO:0007669"/>
    <property type="project" value="UniProtKB-KW"/>
</dbReference>
<protein>
    <submittedName>
        <fullName evidence="4">Short-chain dehydrogenase/reductase SDR</fullName>
    </submittedName>
</protein>
<keyword evidence="3" id="KW-0560">Oxidoreductase</keyword>
<dbReference type="SUPFAM" id="SSF51735">
    <property type="entry name" value="NAD(P)-binding Rossmann-fold domains"/>
    <property type="match status" value="1"/>
</dbReference>
<name>A0A3B0RJ52_9ZZZZ</name>
<evidence type="ECO:0000256" key="1">
    <source>
        <dbReference type="ARBA" id="ARBA00006484"/>
    </source>
</evidence>
<accession>A0A3B0RJ52</accession>
<dbReference type="Pfam" id="PF00106">
    <property type="entry name" value="adh_short"/>
    <property type="match status" value="1"/>
</dbReference>
<organism evidence="4">
    <name type="scientific">hydrothermal vent metagenome</name>
    <dbReference type="NCBI Taxonomy" id="652676"/>
    <lineage>
        <taxon>unclassified sequences</taxon>
        <taxon>metagenomes</taxon>
        <taxon>ecological metagenomes</taxon>
    </lineage>
</organism>
<sequence>MEIRNGMAAVVTGAASGIGLALTKALCRSGLHVLMADIDGDTLDTARAGLGDLASLAAVRVCDVSDESAVNDLADLAFASYPTVDLVVNNAGVSSTGSVLESTIADWEWVLGVDLYGVIHGIRAFVPRMISQGGGYVVNTASVAGLVSTPGMAPYNVAKHGVVTLSETLYQELQLADANVGVSVVCPAWVATRIADSDRNRPGGPQEDSEIGARVRAAVRAATEHGRSPDSVADQIVEAIRRDQFYVMTHTGMMSFIKRRNREIETGGNPTVDTQI</sequence>
<keyword evidence="2" id="KW-0521">NADP</keyword>
<dbReference type="InterPro" id="IPR002347">
    <property type="entry name" value="SDR_fam"/>
</dbReference>
<reference evidence="4" key="1">
    <citation type="submission" date="2018-06" db="EMBL/GenBank/DDBJ databases">
        <authorList>
            <person name="Zhirakovskaya E."/>
        </authorList>
    </citation>
    <scope>NUCLEOTIDE SEQUENCE</scope>
</reference>
<evidence type="ECO:0000313" key="4">
    <source>
        <dbReference type="EMBL" id="VAV91937.1"/>
    </source>
</evidence>
<dbReference type="InterPro" id="IPR036291">
    <property type="entry name" value="NAD(P)-bd_dom_sf"/>
</dbReference>
<comment type="similarity">
    <text evidence="1">Belongs to the short-chain dehydrogenases/reductases (SDR) family.</text>
</comment>
<dbReference type="AlphaFoldDB" id="A0A3B0RJ52"/>
<dbReference type="PRINTS" id="PR00080">
    <property type="entry name" value="SDRFAMILY"/>
</dbReference>
<dbReference type="PANTHER" id="PTHR43391:SF14">
    <property type="entry name" value="DEHYDROGENASE_REDUCTASE SDR FAMILY PROTEIN 7-LIKE"/>
    <property type="match status" value="1"/>
</dbReference>